<comment type="caution">
    <text evidence="9">The sequence shown here is derived from an EMBL/GenBank/DDBJ whole genome shotgun (WGS) entry which is preliminary data.</text>
</comment>
<dbReference type="Pfam" id="PF00892">
    <property type="entry name" value="EamA"/>
    <property type="match status" value="2"/>
</dbReference>
<dbReference type="PANTHER" id="PTHR32322:SF2">
    <property type="entry name" value="EAMA DOMAIN-CONTAINING PROTEIN"/>
    <property type="match status" value="1"/>
</dbReference>
<feature type="transmembrane region" description="Helical" evidence="7">
    <location>
        <begin position="206"/>
        <end position="224"/>
    </location>
</feature>
<reference evidence="10" key="1">
    <citation type="submission" date="2018-07" db="EMBL/GenBank/DDBJ databases">
        <authorList>
            <consortium name="NARMS: The National Antimicrobial Resistance Monitoring System"/>
        </authorList>
    </citation>
    <scope>NUCLEOTIDE SEQUENCE</scope>
    <source>
        <strain evidence="10">FSIS1606077</strain>
    </source>
</reference>
<evidence type="ECO:0000256" key="5">
    <source>
        <dbReference type="ARBA" id="ARBA00022989"/>
    </source>
</evidence>
<keyword evidence="4 7" id="KW-0812">Transmembrane</keyword>
<dbReference type="EMBL" id="AAKJJB010000053">
    <property type="protein sequence ID" value="ECS3689327.1"/>
    <property type="molecule type" value="Genomic_DNA"/>
</dbReference>
<accession>A0A3Z9C1X7</accession>
<comment type="similarity">
    <text evidence="2">Belongs to the EamA transporter family.</text>
</comment>
<feature type="transmembrane region" description="Helical" evidence="7">
    <location>
        <begin position="170"/>
        <end position="194"/>
    </location>
</feature>
<evidence type="ECO:0000259" key="8">
    <source>
        <dbReference type="Pfam" id="PF00892"/>
    </source>
</evidence>
<dbReference type="AlphaFoldDB" id="A0A3Z9C1X7"/>
<evidence type="ECO:0000256" key="3">
    <source>
        <dbReference type="ARBA" id="ARBA00022475"/>
    </source>
</evidence>
<feature type="domain" description="EamA" evidence="8">
    <location>
        <begin position="8"/>
        <end position="134"/>
    </location>
</feature>
<dbReference type="SUPFAM" id="SSF103481">
    <property type="entry name" value="Multidrug resistance efflux transporter EmrE"/>
    <property type="match status" value="2"/>
</dbReference>
<evidence type="ECO:0000313" key="9">
    <source>
        <dbReference type="EMBL" id="EBZ8376549.1"/>
    </source>
</evidence>
<feature type="transmembrane region" description="Helical" evidence="7">
    <location>
        <begin position="261"/>
        <end position="277"/>
    </location>
</feature>
<dbReference type="InterPro" id="IPR037185">
    <property type="entry name" value="EmrE-like"/>
</dbReference>
<dbReference type="InterPro" id="IPR050638">
    <property type="entry name" value="AA-Vitamin_Transporters"/>
</dbReference>
<gene>
    <name evidence="10" type="ORF">A4R48_24745</name>
    <name evidence="9" type="ORF">EHB09_24715</name>
</gene>
<keyword evidence="3" id="KW-1003">Cell membrane</keyword>
<sequence length="300" mass="31678">MTTRTSDLLFTAIAPAIWGSTYIATTQLLPNFTPMTVAVLRALPAGLLLLLIVRQLPKGIWWLRILILGALNFSIFLSMLFVAVYRLPGGVAATVGAVQPLIVIFVAAALLGSAIRPMSVMATVVGIAGVALLVLAPNAALDLVGVAAGLTGAVSMAFGTVLTRKWQPPVSLLTFTAWQLTAGGLLLVPIALLFEPTMPMPTGANVLGLVWLSVIGAAVAYILWFRGIARIDPAMVSLLGFLTPGTAVLLGWLILDQTLTALQMFGFLLAVASIWLGQRASRRPESSSERGNSVTMPTRH</sequence>
<organism evidence="9">
    <name type="scientific">Salmonella typhimurium</name>
    <dbReference type="NCBI Taxonomy" id="90371"/>
    <lineage>
        <taxon>Bacteria</taxon>
        <taxon>Pseudomonadati</taxon>
        <taxon>Pseudomonadota</taxon>
        <taxon>Gammaproteobacteria</taxon>
        <taxon>Enterobacterales</taxon>
        <taxon>Enterobacteriaceae</taxon>
        <taxon>Salmonella</taxon>
    </lineage>
</organism>
<dbReference type="EMBL" id="AAHSKS010000084">
    <property type="protein sequence ID" value="EBZ8376549.1"/>
    <property type="molecule type" value="Genomic_DNA"/>
</dbReference>
<dbReference type="GO" id="GO:0005886">
    <property type="term" value="C:plasma membrane"/>
    <property type="evidence" value="ECO:0007669"/>
    <property type="project" value="UniProtKB-SubCell"/>
</dbReference>
<evidence type="ECO:0000256" key="7">
    <source>
        <dbReference type="SAM" id="Phobius"/>
    </source>
</evidence>
<feature type="transmembrane region" description="Helical" evidence="7">
    <location>
        <begin position="33"/>
        <end position="53"/>
    </location>
</feature>
<comment type="subcellular location">
    <subcellularLocation>
        <location evidence="1">Cell membrane</location>
        <topology evidence="1">Multi-pass membrane protein</topology>
    </subcellularLocation>
</comment>
<keyword evidence="5 7" id="KW-1133">Transmembrane helix</keyword>
<feature type="transmembrane region" description="Helical" evidence="7">
    <location>
        <begin position="118"/>
        <end position="137"/>
    </location>
</feature>
<protein>
    <submittedName>
        <fullName evidence="9">EamA family transporter</fullName>
    </submittedName>
</protein>
<feature type="domain" description="EamA" evidence="8">
    <location>
        <begin position="145"/>
        <end position="276"/>
    </location>
</feature>
<feature type="transmembrane region" description="Helical" evidence="7">
    <location>
        <begin position="65"/>
        <end position="85"/>
    </location>
</feature>
<feature type="transmembrane region" description="Helical" evidence="7">
    <location>
        <begin position="236"/>
        <end position="255"/>
    </location>
</feature>
<keyword evidence="6 7" id="KW-0472">Membrane</keyword>
<reference evidence="9" key="2">
    <citation type="submission" date="2018-11" db="EMBL/GenBank/DDBJ databases">
        <authorList>
            <consortium name="GenomeTrakr network: Whole genome sequencing for foodborne pathogen traceback"/>
        </authorList>
    </citation>
    <scope>NUCLEOTIDE SEQUENCE</scope>
    <source>
        <strain evidence="9">FSIS21822729</strain>
    </source>
</reference>
<name>A0A3Z9C1X7_SALTM</name>
<evidence type="ECO:0000256" key="2">
    <source>
        <dbReference type="ARBA" id="ARBA00007362"/>
    </source>
</evidence>
<dbReference type="InterPro" id="IPR000620">
    <property type="entry name" value="EamA_dom"/>
</dbReference>
<proteinExistence type="inferred from homology"/>
<dbReference type="PANTHER" id="PTHR32322">
    <property type="entry name" value="INNER MEMBRANE TRANSPORTER"/>
    <property type="match status" value="1"/>
</dbReference>
<dbReference type="RefSeq" id="WP_061342204.1">
    <property type="nucleotide sequence ID" value="NZ_JBEJYP010000059.1"/>
</dbReference>
<evidence type="ECO:0000256" key="1">
    <source>
        <dbReference type="ARBA" id="ARBA00004651"/>
    </source>
</evidence>
<evidence type="ECO:0000256" key="4">
    <source>
        <dbReference type="ARBA" id="ARBA00022692"/>
    </source>
</evidence>
<feature type="transmembrane region" description="Helical" evidence="7">
    <location>
        <begin position="143"/>
        <end position="163"/>
    </location>
</feature>
<evidence type="ECO:0000256" key="6">
    <source>
        <dbReference type="ARBA" id="ARBA00023136"/>
    </source>
</evidence>
<feature type="transmembrane region" description="Helical" evidence="7">
    <location>
        <begin position="91"/>
        <end position="111"/>
    </location>
</feature>
<evidence type="ECO:0000313" key="10">
    <source>
        <dbReference type="EMBL" id="ECS3689327.1"/>
    </source>
</evidence>